<protein>
    <recommendedName>
        <fullName evidence="1">ADP-ribosyl cyclase/cyclic ADP-ribose hydrolase</fullName>
        <ecNumber evidence="1">3.2.2.6</ecNumber>
    </recommendedName>
</protein>
<dbReference type="GO" id="GO:0006952">
    <property type="term" value="P:defense response"/>
    <property type="evidence" value="ECO:0007669"/>
    <property type="project" value="UniProtKB-KW"/>
</dbReference>
<keyword evidence="5" id="KW-0611">Plant defense</keyword>
<dbReference type="InterPro" id="IPR042197">
    <property type="entry name" value="Apaf_helical"/>
</dbReference>
<dbReference type="Pfam" id="PF01582">
    <property type="entry name" value="TIR"/>
    <property type="match status" value="1"/>
</dbReference>
<evidence type="ECO:0000256" key="4">
    <source>
        <dbReference type="ARBA" id="ARBA00022801"/>
    </source>
</evidence>
<evidence type="ECO:0000256" key="6">
    <source>
        <dbReference type="ARBA" id="ARBA00023027"/>
    </source>
</evidence>
<dbReference type="PANTHER" id="PTHR11017">
    <property type="entry name" value="LEUCINE-RICH REPEAT-CONTAINING PROTEIN"/>
    <property type="match status" value="1"/>
</dbReference>
<dbReference type="Pfam" id="PF20160">
    <property type="entry name" value="C-JID"/>
    <property type="match status" value="1"/>
</dbReference>
<keyword evidence="6" id="KW-0520">NAD</keyword>
<dbReference type="Proteomes" id="UP001281410">
    <property type="component" value="Unassembled WGS sequence"/>
</dbReference>
<dbReference type="Gene3D" id="3.80.10.10">
    <property type="entry name" value="Ribonuclease Inhibitor"/>
    <property type="match status" value="2"/>
</dbReference>
<dbReference type="Pfam" id="PF23598">
    <property type="entry name" value="LRR_14"/>
    <property type="match status" value="1"/>
</dbReference>
<reference evidence="10" key="1">
    <citation type="journal article" date="2023" name="Plant J.">
        <title>Genome sequences and population genomics provide insights into the demographic history, inbreeding, and mutation load of two 'living fossil' tree species of Dipteronia.</title>
        <authorList>
            <person name="Feng Y."/>
            <person name="Comes H.P."/>
            <person name="Chen J."/>
            <person name="Zhu S."/>
            <person name="Lu R."/>
            <person name="Zhang X."/>
            <person name="Li P."/>
            <person name="Qiu J."/>
            <person name="Olsen K.M."/>
            <person name="Qiu Y."/>
        </authorList>
    </citation>
    <scope>NUCLEOTIDE SEQUENCE</scope>
    <source>
        <strain evidence="10">NBL</strain>
    </source>
</reference>
<dbReference type="InterPro" id="IPR035897">
    <property type="entry name" value="Toll_tir_struct_dom_sf"/>
</dbReference>
<evidence type="ECO:0000259" key="9">
    <source>
        <dbReference type="PROSITE" id="PS50104"/>
    </source>
</evidence>
<dbReference type="GO" id="GO:0043531">
    <property type="term" value="F:ADP binding"/>
    <property type="evidence" value="ECO:0007669"/>
    <property type="project" value="InterPro"/>
</dbReference>
<feature type="domain" description="TIR" evidence="9">
    <location>
        <begin position="48"/>
        <end position="216"/>
    </location>
</feature>
<dbReference type="InterPro" id="IPR000157">
    <property type="entry name" value="TIR_dom"/>
</dbReference>
<dbReference type="InterPro" id="IPR058192">
    <property type="entry name" value="WHD_ROQ1-like"/>
</dbReference>
<evidence type="ECO:0000256" key="3">
    <source>
        <dbReference type="ARBA" id="ARBA00022737"/>
    </source>
</evidence>
<evidence type="ECO:0000256" key="8">
    <source>
        <dbReference type="SAM" id="MobiDB-lite"/>
    </source>
</evidence>
<evidence type="ECO:0000256" key="7">
    <source>
        <dbReference type="ARBA" id="ARBA00047304"/>
    </source>
</evidence>
<dbReference type="SUPFAM" id="SSF52540">
    <property type="entry name" value="P-loop containing nucleoside triphosphate hydrolases"/>
    <property type="match status" value="1"/>
</dbReference>
<dbReference type="SMART" id="SM00369">
    <property type="entry name" value="LRR_TYP"/>
    <property type="match status" value="3"/>
</dbReference>
<keyword evidence="2" id="KW-0433">Leucine-rich repeat</keyword>
<feature type="region of interest" description="Disordered" evidence="8">
    <location>
        <begin position="1"/>
        <end position="45"/>
    </location>
</feature>
<dbReference type="FunFam" id="3.40.50.10140:FF:000007">
    <property type="entry name" value="Disease resistance protein (TIR-NBS-LRR class)"/>
    <property type="match status" value="1"/>
</dbReference>
<dbReference type="InterPro" id="IPR032675">
    <property type="entry name" value="LRR_dom_sf"/>
</dbReference>
<organism evidence="10 11">
    <name type="scientific">Dipteronia sinensis</name>
    <dbReference type="NCBI Taxonomy" id="43782"/>
    <lineage>
        <taxon>Eukaryota</taxon>
        <taxon>Viridiplantae</taxon>
        <taxon>Streptophyta</taxon>
        <taxon>Embryophyta</taxon>
        <taxon>Tracheophyta</taxon>
        <taxon>Spermatophyta</taxon>
        <taxon>Magnoliopsida</taxon>
        <taxon>eudicotyledons</taxon>
        <taxon>Gunneridae</taxon>
        <taxon>Pentapetalae</taxon>
        <taxon>rosids</taxon>
        <taxon>malvids</taxon>
        <taxon>Sapindales</taxon>
        <taxon>Sapindaceae</taxon>
        <taxon>Hippocastanoideae</taxon>
        <taxon>Acereae</taxon>
        <taxon>Dipteronia</taxon>
    </lineage>
</organism>
<evidence type="ECO:0000313" key="11">
    <source>
        <dbReference type="Proteomes" id="UP001281410"/>
    </source>
</evidence>
<dbReference type="Gene3D" id="1.10.8.430">
    <property type="entry name" value="Helical domain of apoptotic protease-activating factors"/>
    <property type="match status" value="1"/>
</dbReference>
<feature type="compositionally biased region" description="Low complexity" evidence="8">
    <location>
        <begin position="26"/>
        <end position="45"/>
    </location>
</feature>
<dbReference type="AlphaFoldDB" id="A0AAE0EKU7"/>
<accession>A0AAE0EKU7</accession>
<dbReference type="Gene3D" id="3.40.50.300">
    <property type="entry name" value="P-loop containing nucleotide triphosphate hydrolases"/>
    <property type="match status" value="1"/>
</dbReference>
<dbReference type="InterPro" id="IPR044974">
    <property type="entry name" value="Disease_R_plants"/>
</dbReference>
<gene>
    <name evidence="10" type="ORF">Dsin_003640</name>
</gene>
<keyword evidence="4" id="KW-0378">Hydrolase</keyword>
<dbReference type="PRINTS" id="PR00364">
    <property type="entry name" value="DISEASERSIST"/>
</dbReference>
<dbReference type="PROSITE" id="PS51450">
    <property type="entry name" value="LRR"/>
    <property type="match status" value="1"/>
</dbReference>
<evidence type="ECO:0000256" key="1">
    <source>
        <dbReference type="ARBA" id="ARBA00011982"/>
    </source>
</evidence>
<dbReference type="Gene3D" id="3.40.50.10140">
    <property type="entry name" value="Toll/interleukin-1 receptor homology (TIR) domain"/>
    <property type="match status" value="1"/>
</dbReference>
<evidence type="ECO:0000313" key="10">
    <source>
        <dbReference type="EMBL" id="KAK3231759.1"/>
    </source>
</evidence>
<dbReference type="Pfam" id="PF23282">
    <property type="entry name" value="WHD_ROQ1"/>
    <property type="match status" value="1"/>
</dbReference>
<proteinExistence type="predicted"/>
<dbReference type="InterPro" id="IPR045344">
    <property type="entry name" value="C-JID"/>
</dbReference>
<dbReference type="FunFam" id="1.10.8.430:FF:000002">
    <property type="entry name" value="Disease resistance protein (TIR-NBS-LRR class)"/>
    <property type="match status" value="1"/>
</dbReference>
<evidence type="ECO:0000256" key="5">
    <source>
        <dbReference type="ARBA" id="ARBA00022821"/>
    </source>
</evidence>
<keyword evidence="11" id="KW-1185">Reference proteome</keyword>
<comment type="catalytic activity">
    <reaction evidence="7">
        <text>NAD(+) + H2O = ADP-D-ribose + nicotinamide + H(+)</text>
        <dbReference type="Rhea" id="RHEA:16301"/>
        <dbReference type="ChEBI" id="CHEBI:15377"/>
        <dbReference type="ChEBI" id="CHEBI:15378"/>
        <dbReference type="ChEBI" id="CHEBI:17154"/>
        <dbReference type="ChEBI" id="CHEBI:57540"/>
        <dbReference type="ChEBI" id="CHEBI:57967"/>
        <dbReference type="EC" id="3.2.2.6"/>
    </reaction>
    <physiologicalReaction direction="left-to-right" evidence="7">
        <dbReference type="Rhea" id="RHEA:16302"/>
    </physiologicalReaction>
</comment>
<comment type="caution">
    <text evidence="10">The sequence shown here is derived from an EMBL/GenBank/DDBJ whole genome shotgun (WGS) entry which is preliminary data.</text>
</comment>
<feature type="compositionally biased region" description="Low complexity" evidence="8">
    <location>
        <begin position="1"/>
        <end position="17"/>
    </location>
</feature>
<dbReference type="InterPro" id="IPR027417">
    <property type="entry name" value="P-loop_NTPase"/>
</dbReference>
<dbReference type="PROSITE" id="PS50104">
    <property type="entry name" value="TIR"/>
    <property type="match status" value="1"/>
</dbReference>
<dbReference type="Pfam" id="PF00560">
    <property type="entry name" value="LRR_1"/>
    <property type="match status" value="1"/>
</dbReference>
<dbReference type="GO" id="GO:0007165">
    <property type="term" value="P:signal transduction"/>
    <property type="evidence" value="ECO:0007669"/>
    <property type="project" value="InterPro"/>
</dbReference>
<dbReference type="GO" id="GO:0051707">
    <property type="term" value="P:response to other organism"/>
    <property type="evidence" value="ECO:0007669"/>
    <property type="project" value="UniProtKB-ARBA"/>
</dbReference>
<evidence type="ECO:0000256" key="2">
    <source>
        <dbReference type="ARBA" id="ARBA00022614"/>
    </source>
</evidence>
<sequence length="1157" mass="131556">MEAASSSSSPSSSASGSKRATDDRSSLSSSKRQKLSSPASASGGSSRWKYDVFLSFRGEDTRYNFTGHLYAAFDRKSIITFMDDERLERGTQISSELTKAIEESRFSIVIFSKNYASSTWCLEELAKIVEFMETNNNHTVIPVFYNVDPSDVRKQKGEFKKAFDQHQQNPKIDSDKIQRWRAALERAANIVGDFISGGRPEAKLVEDIVKDICGRLHISSFDGDQSKYVVGMDYHWEKMNALIEVELDNVRFIGIWGMRGIGKTTIARYVFEKLSYQYEVSCFLGDVRQECESSGGRVIALQEKLLSKAMKQTIRISNVHEGINLIRRWLGRKKVLIVLDDVDDQLEQLNKLAHHDWFGPKSRIIITTRDKQVLKSHAIKYIYKVGGLNDGDALQLFRMNAFKNKRPSDDHVNLSSNIVNYAYGLPLALEVLGSHLCDTTVEHWKSTLHSLKDYPDGKIIKVLRISYDGLKQNQKDIFLHTACFFKGKKKDRVMKILDSCDLYSTSGIKVLVDKSLISISDNRLGMHDLLQEMGWEIVREKHPDVRGKWSRLWLFKDVHHVLTNNTGTDEVKGIILNNPKEQILQLNGKSFSSMSNLMLLKLSYVDASEDQIYFSNNLRFFKWHGCPLKTLPSNFEAQNLFELNLCGCRIKYLWTVKKAFPKLKTIKLSNSHNLIETPDFTMVPNLEMLDLKGCTRLRKVHESIGVLKSLIVLNLEGCNSLQSFPSNLFGLKSLKNLNLQGCSKLDKLPENLEVLEHLEELDVGGTAITQVPSSIAGLTNLQKLSFQKCNSQPRWSSYLLRRNPRCLALPSLAGLRSLKTLNLSECNLLEGTLPKDLGSLCSLKDLNLSKNKFISLPESIKRLSKLEFLWLENCERLRSLPELPSNILFVGAEGCHSLEDVSLRDCTSPAIEIRLFNCHKLIQNRGHQEINLAVMLLKQRLQQWGNRLSNQCHISIQGNEIPEWFSCRSDENSAKIGLPPNWLNDEFMGIAMCGVFTPYHKDLDGRKISVNFCMDIIGNSYIFYFPLHHSLATSESDYLWLAYVSREQFEHERSLTLESAQLGHDEYDSTNYVLVSTGTCIHARFDIIGHQAGYCKSKAIKSGIRVVYKRDIECSEDDLPATDGSILHQHHNCSTFDGDRRRFLSPVMTFPFPMPHS</sequence>
<dbReference type="SUPFAM" id="SSF52058">
    <property type="entry name" value="L domain-like"/>
    <property type="match status" value="1"/>
</dbReference>
<dbReference type="EC" id="3.2.2.6" evidence="1"/>
<dbReference type="InterPro" id="IPR003591">
    <property type="entry name" value="Leu-rich_rpt_typical-subtyp"/>
</dbReference>
<dbReference type="SMART" id="SM00255">
    <property type="entry name" value="TIR"/>
    <property type="match status" value="1"/>
</dbReference>
<dbReference type="SUPFAM" id="SSF52200">
    <property type="entry name" value="Toll/Interleukin receptor TIR domain"/>
    <property type="match status" value="1"/>
</dbReference>
<dbReference type="InterPro" id="IPR002182">
    <property type="entry name" value="NB-ARC"/>
</dbReference>
<dbReference type="InterPro" id="IPR001611">
    <property type="entry name" value="Leu-rich_rpt"/>
</dbReference>
<name>A0AAE0EKU7_9ROSI</name>
<dbReference type="Pfam" id="PF00931">
    <property type="entry name" value="NB-ARC"/>
    <property type="match status" value="1"/>
</dbReference>
<dbReference type="EMBL" id="JANJYJ010000001">
    <property type="protein sequence ID" value="KAK3231759.1"/>
    <property type="molecule type" value="Genomic_DNA"/>
</dbReference>
<dbReference type="PANTHER" id="PTHR11017:SF527">
    <property type="entry name" value="TMV RESISTANCE PROTEIN N-LIKE"/>
    <property type="match status" value="1"/>
</dbReference>
<dbReference type="InterPro" id="IPR055414">
    <property type="entry name" value="LRR_R13L4/SHOC2-like"/>
</dbReference>
<keyword evidence="3" id="KW-0677">Repeat</keyword>
<dbReference type="GO" id="GO:0061809">
    <property type="term" value="F:NAD+ nucleosidase activity, cyclic ADP-ribose generating"/>
    <property type="evidence" value="ECO:0007669"/>
    <property type="project" value="UniProtKB-EC"/>
</dbReference>